<protein>
    <submittedName>
        <fullName evidence="1">Uncharacterized protein</fullName>
    </submittedName>
</protein>
<evidence type="ECO:0000313" key="1">
    <source>
        <dbReference type="EMBL" id="KUN41259.1"/>
    </source>
</evidence>
<dbReference type="STRING" id="68231.AQJ30_02865"/>
<dbReference type="EMBL" id="LMWS01000004">
    <property type="protein sequence ID" value="KUN41259.1"/>
    <property type="molecule type" value="Genomic_DNA"/>
</dbReference>
<organism evidence="1 2">
    <name type="scientific">Streptomyces longwoodensis</name>
    <dbReference type="NCBI Taxonomy" id="68231"/>
    <lineage>
        <taxon>Bacteria</taxon>
        <taxon>Bacillati</taxon>
        <taxon>Actinomycetota</taxon>
        <taxon>Actinomycetes</taxon>
        <taxon>Kitasatosporales</taxon>
        <taxon>Streptomycetaceae</taxon>
        <taxon>Streptomyces</taxon>
    </lineage>
</organism>
<evidence type="ECO:0000313" key="2">
    <source>
        <dbReference type="Proteomes" id="UP000053271"/>
    </source>
</evidence>
<dbReference type="Proteomes" id="UP000053271">
    <property type="component" value="Unassembled WGS sequence"/>
</dbReference>
<keyword evidence="2" id="KW-1185">Reference proteome</keyword>
<name>A0A117QQI0_9ACTN</name>
<gene>
    <name evidence="1" type="ORF">AQJ30_02865</name>
</gene>
<reference evidence="1 2" key="1">
    <citation type="submission" date="2015-10" db="EMBL/GenBank/DDBJ databases">
        <title>Draft genome sequence of Streptomyces longwoodensis DSM 41677, type strain for the species Streptomyces longwoodensis.</title>
        <authorList>
            <person name="Ruckert C."/>
            <person name="Winkler A."/>
            <person name="Kalinowski J."/>
            <person name="Kampfer P."/>
            <person name="Glaeser S."/>
        </authorList>
    </citation>
    <scope>NUCLEOTIDE SEQUENCE [LARGE SCALE GENOMIC DNA]</scope>
    <source>
        <strain evidence="1 2">DSM 41677</strain>
    </source>
</reference>
<comment type="caution">
    <text evidence="1">The sequence shown here is derived from an EMBL/GenBank/DDBJ whole genome shotgun (WGS) entry which is preliminary data.</text>
</comment>
<dbReference type="AlphaFoldDB" id="A0A117QQI0"/>
<sequence>MGADLRARRSLSSLTWSATTRAGLSARSRISWRAAAASAPRVCRALRCRRSARLLMLLRLPSYSVGLGAAADGF</sequence>
<accession>A0A117QQI0</accession>
<proteinExistence type="predicted"/>